<dbReference type="Pfam" id="PF18962">
    <property type="entry name" value="Por_Secre_tail"/>
    <property type="match status" value="1"/>
</dbReference>
<dbReference type="Gene3D" id="2.130.10.10">
    <property type="entry name" value="YVTN repeat-like/Quinoprotein amine dehydrogenase"/>
    <property type="match status" value="3"/>
</dbReference>
<dbReference type="GO" id="GO:0010411">
    <property type="term" value="P:xyloglucan metabolic process"/>
    <property type="evidence" value="ECO:0007669"/>
    <property type="project" value="TreeGrafter"/>
</dbReference>
<dbReference type="RefSeq" id="WP_202858023.1">
    <property type="nucleotide sequence ID" value="NZ_JAEUGD010000064.1"/>
</dbReference>
<comment type="caution">
    <text evidence="2">The sequence shown here is derived from an EMBL/GenBank/DDBJ whole genome shotgun (WGS) entry which is preliminary data.</text>
</comment>
<name>A0A937KCU3_9BACT</name>
<feature type="domain" description="Secretion system C-terminal sorting" evidence="1">
    <location>
        <begin position="1409"/>
        <end position="1485"/>
    </location>
</feature>
<dbReference type="SUPFAM" id="SSF110296">
    <property type="entry name" value="Oligoxyloglucan reducing end-specific cellobiohydrolase"/>
    <property type="match status" value="1"/>
</dbReference>
<evidence type="ECO:0000313" key="3">
    <source>
        <dbReference type="Proteomes" id="UP000614216"/>
    </source>
</evidence>
<dbReference type="PANTHER" id="PTHR43739">
    <property type="entry name" value="XYLOGLUCANASE (EUROFUNG)"/>
    <property type="match status" value="1"/>
</dbReference>
<dbReference type="InterPro" id="IPR026444">
    <property type="entry name" value="Secre_tail"/>
</dbReference>
<sequence>MPRSIIKTPYLLAILAALALFGWFTTRDYFTQNQSKHIHVTLDRKSNKIAKKDRIDLAMRQEFDMTRDPKLEYIPKARLKKAQEFRESKIRKARNSQAKISGVTWTERGPDNVGGRTRALMWDPNDAGNTKVWAGSVTGGLWYNDDITSSASTWQNVSDMWNNISISAITYDPNNTDIMYLGTGEGHVIGSTRGEGMYKSIDGGSTWTHMTASNGFYATDNDFHYVNDIIVKNEGGSSVIYVAVQNSVNEYTYHGYSASGEQGLFRSTDGGVNFTQVLPNVPSQSYTYNVADIELSASGRIFVGTTSDVYSSSGGGRILYSDNGTTWATAYNPGSGRRVELACAPSNAGIVYAIASDGNNVGWMVKTTVGDQASPTIWSSLTVPSYTAQSCNSSSEDFTRGQAWYDLIMAVHPTDANTVVIGGIDLYRSTDGGNNFSLISYWTGGCDTYVHADQHMILFNPNSVDEVIFGNDGGVFYSADLTAGNPSISARNNGYNVTQFYGAAIHPTAGTNHFLAGAQDNGSHRFGNAGMNSTTEVSGGDGAYCNIDQDEPNYQWTQYVYNNFYRSTNGGTSFSGISEFGSSTGRFINPSRYDDTNNIMYSAAGTDQMLRWSNAQTGSTGTFVTLNSLDGGQISAITVSPNTSNRLFVGTGTGVGAGPGGKVYRIDNANMSGPRTATDISSSSFPANSYVSCVEVENGDDNHILVVFSNYGVSSIWETVDGGTSWTEVEGDLPDMPVRWALFHPLDNNAAIIATELGVWTTSNLNGASTTWGPADSGFPNVRTDMLQLRASDNEVIAATHGRGLFSSSSFATAPTSNPEISFLTASTVDTETSQSAAQLGDCRPYKDHTITMTIANPPTGDATVTLSLGVSTSASEWDDFVFTTNGNFTSGGKSSTLLFADGATDSKTFTLRVYDDGSVESAEVVEFEFAITGSTNAIKSSTKTTHTFTINDNDEVPGFAGTFALLEENFEGGATPSGWTVAEAKTSVNDWRIDTENAITGTYSAHVSSNANTGSYNINDDAEAYLITPLIDASGYTGLSLSFNYKCNGEYSSSTYWDYGMLAYSFNGSSFTPFGSEFQGVTSATAFQTALPADLEGTSFYLAFVWINDTNTGSDPAFVVDDVSVTATGTTIATTLNYASEQYLGPNETVMFYDEGTGELLAKIENTSSHDYGCTTISIDRSGTGTKEFWSADVSEYLMDKTVFVSPANNNISGTYNITLYYTPTEVNSWIASTGKTVVDLKLAKVNVSINDINSSSSGSYNPELGLSNSAVAFGDGYAITSSFTTGFSGFGAGDPGAPPLALPIKLLTFEAEPVDGNVDLVWTSAAESNSDYIEIEHATDGKNFSKIGRVEAAGNSTEKNSYAFMHKHVGYGNHYYRLKMIDVDGSYEYSWVETAFQKAADFSLVKLYPVPVADVLTINYNSDNSEPVTFRLIDNVGNTVYMMKANAKPGYNITYIDSQRLNSGIYVLSATNKGRQISQRIVIR</sequence>
<dbReference type="InterPro" id="IPR052025">
    <property type="entry name" value="Xyloglucanase_GH74"/>
</dbReference>
<evidence type="ECO:0000259" key="1">
    <source>
        <dbReference type="Pfam" id="PF18962"/>
    </source>
</evidence>
<reference evidence="2" key="1">
    <citation type="submission" date="2021-01" db="EMBL/GenBank/DDBJ databases">
        <title>Fulvivirga kasyanovii gen. nov., sp nov., a novel member of the phylum Bacteroidetes isolated from seawater in a mussel farm.</title>
        <authorList>
            <person name="Zhao L.-H."/>
            <person name="Wang Z.-J."/>
        </authorList>
    </citation>
    <scope>NUCLEOTIDE SEQUENCE</scope>
    <source>
        <strain evidence="2">29W222</strain>
    </source>
</reference>
<accession>A0A937KCU3</accession>
<dbReference type="InterPro" id="IPR036278">
    <property type="entry name" value="Sialidase_sf"/>
</dbReference>
<dbReference type="InterPro" id="IPR015943">
    <property type="entry name" value="WD40/YVTN_repeat-like_dom_sf"/>
</dbReference>
<dbReference type="Gene3D" id="2.60.40.2030">
    <property type="match status" value="1"/>
</dbReference>
<dbReference type="SUPFAM" id="SSF141072">
    <property type="entry name" value="CalX-like"/>
    <property type="match status" value="1"/>
</dbReference>
<dbReference type="PANTHER" id="PTHR43739:SF5">
    <property type="entry name" value="EXO-ALPHA-SIALIDASE"/>
    <property type="match status" value="1"/>
</dbReference>
<gene>
    <name evidence="2" type="ORF">JMN32_19405</name>
</gene>
<proteinExistence type="predicted"/>
<dbReference type="InterPro" id="IPR038081">
    <property type="entry name" value="CalX-like_sf"/>
</dbReference>
<evidence type="ECO:0000313" key="2">
    <source>
        <dbReference type="EMBL" id="MBL6448486.1"/>
    </source>
</evidence>
<dbReference type="Gene3D" id="2.60.120.260">
    <property type="entry name" value="Galactose-binding domain-like"/>
    <property type="match status" value="1"/>
</dbReference>
<dbReference type="EMBL" id="JAEUGD010000064">
    <property type="protein sequence ID" value="MBL6448486.1"/>
    <property type="molecule type" value="Genomic_DNA"/>
</dbReference>
<dbReference type="NCBIfam" id="TIGR04183">
    <property type="entry name" value="Por_Secre_tail"/>
    <property type="match status" value="1"/>
</dbReference>
<protein>
    <submittedName>
        <fullName evidence="2">T9SS type A sorting domain-containing protein</fullName>
    </submittedName>
</protein>
<dbReference type="SUPFAM" id="SSF50939">
    <property type="entry name" value="Sialidases"/>
    <property type="match status" value="1"/>
</dbReference>
<dbReference type="Proteomes" id="UP000614216">
    <property type="component" value="Unassembled WGS sequence"/>
</dbReference>
<keyword evidence="3" id="KW-1185">Reference proteome</keyword>
<organism evidence="2 3">
    <name type="scientific">Fulvivirga marina</name>
    <dbReference type="NCBI Taxonomy" id="2494733"/>
    <lineage>
        <taxon>Bacteria</taxon>
        <taxon>Pseudomonadati</taxon>
        <taxon>Bacteroidota</taxon>
        <taxon>Cytophagia</taxon>
        <taxon>Cytophagales</taxon>
        <taxon>Fulvivirgaceae</taxon>
        <taxon>Fulvivirga</taxon>
    </lineage>
</organism>